<proteinExistence type="predicted"/>
<dbReference type="KEGG" id="rir:BN877_I2339"/>
<accession>U4PW01</accession>
<feature type="compositionally biased region" description="Basic and acidic residues" evidence="1">
    <location>
        <begin position="21"/>
        <end position="33"/>
    </location>
</feature>
<evidence type="ECO:0000313" key="2">
    <source>
        <dbReference type="EMBL" id="CDI09228.1"/>
    </source>
</evidence>
<protein>
    <submittedName>
        <fullName evidence="2">Uncharacterized protein</fullName>
    </submittedName>
</protein>
<organism evidence="2 3">
    <name type="scientific">Agrobacterium pusense</name>
    <dbReference type="NCBI Taxonomy" id="648995"/>
    <lineage>
        <taxon>Bacteria</taxon>
        <taxon>Pseudomonadati</taxon>
        <taxon>Pseudomonadota</taxon>
        <taxon>Alphaproteobacteria</taxon>
        <taxon>Hyphomicrobiales</taxon>
        <taxon>Rhizobiaceae</taxon>
        <taxon>Rhizobium/Agrobacterium group</taxon>
        <taxon>Agrobacterium</taxon>
    </lineage>
</organism>
<name>U4PW01_9HYPH</name>
<dbReference type="Proteomes" id="UP000016944">
    <property type="component" value="Chromosome I"/>
</dbReference>
<dbReference type="AlphaFoldDB" id="U4PW01"/>
<dbReference type="HOGENOM" id="CLU_2555946_0_0_5"/>
<evidence type="ECO:0000313" key="3">
    <source>
        <dbReference type="Proteomes" id="UP000016944"/>
    </source>
</evidence>
<dbReference type="EMBL" id="HG518322">
    <property type="protein sequence ID" value="CDI09228.1"/>
    <property type="molecule type" value="Genomic_DNA"/>
</dbReference>
<dbReference type="PATRIC" id="fig|424182.3.peg.2299"/>
<gene>
    <name evidence="2" type="ORF">BN877_I2339</name>
</gene>
<sequence length="82" mass="9161">MNSVEGDALFRNRLPEEDFTRRKDVHGSLDVRHSAQRPFRHPGLEPGSSHGASALWEESFSAQRLGLAAFRLKAGMTGLMLR</sequence>
<feature type="region of interest" description="Disordered" evidence="1">
    <location>
        <begin position="21"/>
        <end position="51"/>
    </location>
</feature>
<reference evidence="2 3" key="1">
    <citation type="journal article" date="2013" name="Genome Announc.">
        <title>Complete Genome Sequence of the Sesbania Symbiont and Rice Growth-Promoting Endophyte Rhizobium sp. Strain IRBG74.</title>
        <authorList>
            <person name="Crook M.B."/>
            <person name="Mitra S."/>
            <person name="Ane J.M."/>
            <person name="Sadowsky M.J."/>
            <person name="Gyaneshwar P."/>
        </authorList>
    </citation>
    <scope>NUCLEOTIDE SEQUENCE [LARGE SCALE GENOMIC DNA]</scope>
    <source>
        <strain evidence="2 3">IRBG74</strain>
    </source>
</reference>
<evidence type="ECO:0000256" key="1">
    <source>
        <dbReference type="SAM" id="MobiDB-lite"/>
    </source>
</evidence>